<comment type="caution">
    <text evidence="5">The sequence shown here is derived from an EMBL/GenBank/DDBJ whole genome shotgun (WGS) entry which is preliminary data.</text>
</comment>
<dbReference type="AlphaFoldDB" id="A0A9P6GP37"/>
<gene>
    <name evidence="5" type="ORF">PMIN01_03911</name>
</gene>
<name>A0A9P6GP37_9PLEO</name>
<dbReference type="PANTHER" id="PTHR48081">
    <property type="entry name" value="AB HYDROLASE SUPERFAMILY PROTEIN C4A8.06C"/>
    <property type="match status" value="1"/>
</dbReference>
<evidence type="ECO:0000259" key="4">
    <source>
        <dbReference type="Pfam" id="PF07859"/>
    </source>
</evidence>
<proteinExistence type="inferred from homology"/>
<dbReference type="InterPro" id="IPR050300">
    <property type="entry name" value="GDXG_lipolytic_enzyme"/>
</dbReference>
<keyword evidence="2 5" id="KW-0378">Hydrolase</keyword>
<dbReference type="PANTHER" id="PTHR48081:SF31">
    <property type="entry name" value="STERYL ACETYL HYDROLASE MUG81-RELATED"/>
    <property type="match status" value="1"/>
</dbReference>
<organism evidence="5 6">
    <name type="scientific">Paraphaeosphaeria minitans</name>
    <dbReference type="NCBI Taxonomy" id="565426"/>
    <lineage>
        <taxon>Eukaryota</taxon>
        <taxon>Fungi</taxon>
        <taxon>Dikarya</taxon>
        <taxon>Ascomycota</taxon>
        <taxon>Pezizomycotina</taxon>
        <taxon>Dothideomycetes</taxon>
        <taxon>Pleosporomycetidae</taxon>
        <taxon>Pleosporales</taxon>
        <taxon>Massarineae</taxon>
        <taxon>Didymosphaeriaceae</taxon>
        <taxon>Paraphaeosphaeria</taxon>
    </lineage>
</organism>
<dbReference type="Gene3D" id="3.40.50.1820">
    <property type="entry name" value="alpha/beta hydrolase"/>
    <property type="match status" value="1"/>
</dbReference>
<keyword evidence="6" id="KW-1185">Reference proteome</keyword>
<dbReference type="InterPro" id="IPR033140">
    <property type="entry name" value="Lipase_GDXG_put_SER_AS"/>
</dbReference>
<evidence type="ECO:0000256" key="1">
    <source>
        <dbReference type="ARBA" id="ARBA00010515"/>
    </source>
</evidence>
<comment type="similarity">
    <text evidence="1">Belongs to the 'GDXG' lipolytic enzyme family.</text>
</comment>
<dbReference type="Pfam" id="PF07859">
    <property type="entry name" value="Abhydrolase_3"/>
    <property type="match status" value="1"/>
</dbReference>
<dbReference type="InterPro" id="IPR029058">
    <property type="entry name" value="AB_hydrolase_fold"/>
</dbReference>
<evidence type="ECO:0000256" key="3">
    <source>
        <dbReference type="PROSITE-ProRule" id="PRU10038"/>
    </source>
</evidence>
<sequence length="390" mass="42750">MDREIPIPSTLSLAAFFARIATAATYRALSYPVRRLLNTQRAPTFNKDVFFAAIRAGCDVVQIAHSRYLMPSTTDLYHQFCAANKTAPCSLEVSLPDSEDAVTAHWIGEPDADVVVLYFHGGGYTQAGTEGYLRFWTQTVKDLNTSSRRLAVLQLAYSLAPEAWYPRQLREAAAVLAHLIKSGRSPSSIILAGDSAGGNLVLSLLSHILHPHPSGDVARIELGQGKIGGALMISPWVTFGQAHESFTSNQGKDMISPRQLRRYAGMFLAPSATPESDPGRVHGDAYTEPLHNDASWWKGLPRVVSDVLVWSGGNELFADAVADFEWVFREGWCHGEDEDGGNEGENVVFVQSPGRAHIEPIMSVMLEPGVKGDHQIIIEEWIKARLERSG</sequence>
<dbReference type="PROSITE" id="PS01174">
    <property type="entry name" value="LIPASE_GDXG_SER"/>
    <property type="match status" value="1"/>
</dbReference>
<reference evidence="5" key="1">
    <citation type="journal article" date="2020" name="Mol. Plant Microbe Interact.">
        <title>Genome Sequence of the Biocontrol Agent Coniothyrium minitans strain Conio (IMI 134523).</title>
        <authorList>
            <person name="Patel D."/>
            <person name="Shittu T.A."/>
            <person name="Baroncelli R."/>
            <person name="Muthumeenakshi S."/>
            <person name="Osborne T.H."/>
            <person name="Janganan T.K."/>
            <person name="Sreenivasaprasad S."/>
        </authorList>
    </citation>
    <scope>NUCLEOTIDE SEQUENCE</scope>
    <source>
        <strain evidence="5">Conio</strain>
    </source>
</reference>
<evidence type="ECO:0000313" key="6">
    <source>
        <dbReference type="Proteomes" id="UP000756921"/>
    </source>
</evidence>
<evidence type="ECO:0000313" key="5">
    <source>
        <dbReference type="EMBL" id="KAF9738628.1"/>
    </source>
</evidence>
<dbReference type="Proteomes" id="UP000756921">
    <property type="component" value="Unassembled WGS sequence"/>
</dbReference>
<evidence type="ECO:0000256" key="2">
    <source>
        <dbReference type="ARBA" id="ARBA00022801"/>
    </source>
</evidence>
<feature type="domain" description="Alpha/beta hydrolase fold-3" evidence="4">
    <location>
        <begin position="116"/>
        <end position="320"/>
    </location>
</feature>
<dbReference type="GO" id="GO:0016787">
    <property type="term" value="F:hydrolase activity"/>
    <property type="evidence" value="ECO:0007669"/>
    <property type="project" value="UniProtKB-KW"/>
</dbReference>
<protein>
    <submittedName>
        <fullName evidence="5">Alpha beta hydrolase fold protein</fullName>
    </submittedName>
</protein>
<dbReference type="InterPro" id="IPR013094">
    <property type="entry name" value="AB_hydrolase_3"/>
</dbReference>
<dbReference type="SUPFAM" id="SSF53474">
    <property type="entry name" value="alpha/beta-Hydrolases"/>
    <property type="match status" value="1"/>
</dbReference>
<dbReference type="OrthoDB" id="2152029at2759"/>
<dbReference type="EMBL" id="WJXW01000003">
    <property type="protein sequence ID" value="KAF9738628.1"/>
    <property type="molecule type" value="Genomic_DNA"/>
</dbReference>
<accession>A0A9P6GP37</accession>
<feature type="active site" evidence="3">
    <location>
        <position position="195"/>
    </location>
</feature>